<evidence type="ECO:0000313" key="2">
    <source>
        <dbReference type="Proteomes" id="UP000197138"/>
    </source>
</evidence>
<protein>
    <submittedName>
        <fullName evidence="1">Uncharacterized protein</fullName>
    </submittedName>
</protein>
<dbReference type="AlphaFoldDB" id="A0A218VS75"/>
<dbReference type="EMBL" id="MTKT01006106">
    <property type="protein sequence ID" value="OWM63206.1"/>
    <property type="molecule type" value="Genomic_DNA"/>
</dbReference>
<accession>A0A218VS75</accession>
<name>A0A218VS75_PUNGR</name>
<evidence type="ECO:0000313" key="1">
    <source>
        <dbReference type="EMBL" id="OWM63206.1"/>
    </source>
</evidence>
<dbReference type="Proteomes" id="UP000197138">
    <property type="component" value="Unassembled WGS sequence"/>
</dbReference>
<organism evidence="1 2">
    <name type="scientific">Punica granatum</name>
    <name type="common">Pomegranate</name>
    <dbReference type="NCBI Taxonomy" id="22663"/>
    <lineage>
        <taxon>Eukaryota</taxon>
        <taxon>Viridiplantae</taxon>
        <taxon>Streptophyta</taxon>
        <taxon>Embryophyta</taxon>
        <taxon>Tracheophyta</taxon>
        <taxon>Spermatophyta</taxon>
        <taxon>Magnoliopsida</taxon>
        <taxon>eudicotyledons</taxon>
        <taxon>Gunneridae</taxon>
        <taxon>Pentapetalae</taxon>
        <taxon>rosids</taxon>
        <taxon>malvids</taxon>
        <taxon>Myrtales</taxon>
        <taxon>Lythraceae</taxon>
        <taxon>Punica</taxon>
    </lineage>
</organism>
<reference evidence="2" key="1">
    <citation type="journal article" date="2017" name="Plant J.">
        <title>The pomegranate (Punica granatum L.) genome and the genomics of punicalagin biosynthesis.</title>
        <authorList>
            <person name="Qin G."/>
            <person name="Xu C."/>
            <person name="Ming R."/>
            <person name="Tang H."/>
            <person name="Guyot R."/>
            <person name="Kramer E.M."/>
            <person name="Hu Y."/>
            <person name="Yi X."/>
            <person name="Qi Y."/>
            <person name="Xu X."/>
            <person name="Gao Z."/>
            <person name="Pan H."/>
            <person name="Jian J."/>
            <person name="Tian Y."/>
            <person name="Yue Z."/>
            <person name="Xu Y."/>
        </authorList>
    </citation>
    <scope>NUCLEOTIDE SEQUENCE [LARGE SCALE GENOMIC DNA]</scope>
    <source>
        <strain evidence="2">cv. Dabenzi</strain>
    </source>
</reference>
<proteinExistence type="predicted"/>
<comment type="caution">
    <text evidence="1">The sequence shown here is derived from an EMBL/GenBank/DDBJ whole genome shotgun (WGS) entry which is preliminary data.</text>
</comment>
<gene>
    <name evidence="1" type="ORF">CDL15_Pgr010606</name>
</gene>
<sequence length="118" mass="13555">MDEVPDDQNRFRGELDGVLLYEPDSQYFTIEYHHGGADQIMEDRVELGADYIREDRVEVGVNQASEGRVEARVDEVREDNTQARADAGRHMRSLSEDMWFGFEENDFNGVDIGHMDGI</sequence>